<dbReference type="Pfam" id="PF12894">
    <property type="entry name" value="ANAPC4_WD40"/>
    <property type="match status" value="1"/>
</dbReference>
<comment type="caution">
    <text evidence="9">The sequence shown here is derived from an EMBL/GenBank/DDBJ whole genome shotgun (WGS) entry which is preliminary data.</text>
</comment>
<dbReference type="GO" id="GO:0070979">
    <property type="term" value="P:protein K11-linked ubiquitination"/>
    <property type="evidence" value="ECO:0007669"/>
    <property type="project" value="TreeGrafter"/>
</dbReference>
<evidence type="ECO:0000313" key="10">
    <source>
        <dbReference type="Proteomes" id="UP001388673"/>
    </source>
</evidence>
<dbReference type="InterPro" id="IPR024789">
    <property type="entry name" value="APC4"/>
</dbReference>
<keyword evidence="5" id="KW-0131">Cell cycle</keyword>
<feature type="region of interest" description="Disordered" evidence="6">
    <location>
        <begin position="506"/>
        <end position="586"/>
    </location>
</feature>
<dbReference type="GO" id="GO:0005680">
    <property type="term" value="C:anaphase-promoting complex"/>
    <property type="evidence" value="ECO:0007669"/>
    <property type="project" value="InterPro"/>
</dbReference>
<protein>
    <recommendedName>
        <fullName evidence="1">Anaphase-promoting complex subunit 4</fullName>
    </recommendedName>
</protein>
<dbReference type="PANTHER" id="PTHR13260">
    <property type="entry name" value="ANAPHASE PROMOTING COMPLEX SUBUNIT 4 APC4"/>
    <property type="match status" value="1"/>
</dbReference>
<dbReference type="GO" id="GO:0034399">
    <property type="term" value="C:nuclear periphery"/>
    <property type="evidence" value="ECO:0007669"/>
    <property type="project" value="TreeGrafter"/>
</dbReference>
<dbReference type="AlphaFoldDB" id="A0AAW0YYI9"/>
<feature type="compositionally biased region" description="Low complexity" evidence="6">
    <location>
        <begin position="531"/>
        <end position="548"/>
    </location>
</feature>
<dbReference type="GeneID" id="92181230"/>
<feature type="domain" description="Anaphase-promoting complex subunit 4-like WD40" evidence="7">
    <location>
        <begin position="66"/>
        <end position="133"/>
    </location>
</feature>
<dbReference type="InterPro" id="IPR024977">
    <property type="entry name" value="Apc4-like_WD40_dom"/>
</dbReference>
<gene>
    <name evidence="9" type="ORF">IAR55_003972</name>
</gene>
<feature type="region of interest" description="Disordered" evidence="6">
    <location>
        <begin position="804"/>
        <end position="823"/>
    </location>
</feature>
<dbReference type="InterPro" id="IPR024790">
    <property type="entry name" value="APC4_long_dom"/>
</dbReference>
<dbReference type="GO" id="GO:0051301">
    <property type="term" value="P:cell division"/>
    <property type="evidence" value="ECO:0007669"/>
    <property type="project" value="UniProtKB-KW"/>
</dbReference>
<evidence type="ECO:0000256" key="6">
    <source>
        <dbReference type="SAM" id="MobiDB-lite"/>
    </source>
</evidence>
<accession>A0AAW0YYI9</accession>
<dbReference type="Proteomes" id="UP001388673">
    <property type="component" value="Unassembled WGS sequence"/>
</dbReference>
<evidence type="ECO:0000259" key="8">
    <source>
        <dbReference type="Pfam" id="PF12896"/>
    </source>
</evidence>
<sequence length="823" mass="90873">MIFPPSTSFTPLSTIQLNDTHVLHPRSCNPAMDLVVLLSSSSASSSAQATVPAFGRKGKDKEISGAEKTKVCLYRTGGSKVWEVEVEGRVSGLAWSEDGLFLSLLLLKREGKTIDHLSVHTGDSIRSMPINIEVDVVAIGEGRWVDMEWRDSGLDWDKPKNGSALLIIDSLPRVTPVEPPKPTNVLPFMRAAATATPKSTIHPHLLTFPALLPSNPPVPPSILHVSSSSLLTGLFPLATDSIGSTTILYLAKVSDKIAGLFDVLLRGLESAEAAFREGEKQTMICREDLETCAQQQATSILDVYADLFRFLMTGRSAVAVSEWLGSRLTGRTVAKWDMALETSFRTIQKLVSESISPALERIILLLEDLRGWAKAPQFTQYLKLDEKVIQHALDVLCGFAKLAEQMRRNAEHELLAAAEFMKWVKYEITRSAVQDRSQEDLPLATHDLKLVWSFMQNGLVHSVFHQHFPYLLIRPTKDTLPDDSVPYPRPATRALDDVLRETTGILEVSRKNGKGSSSEVDTPSLGHDGSVDSSAEMSMSMSVSMSMAMEEEDGEGDLTPTKGMSEAGSRASSPDTVERKDDVQEDEVKRFMQQEPWVWANTAVKMCDNLIKGAIGRESSEVTKEKGASEAGLSDTRRTGDGVWKALVPSLPDSEFQQLWLLYQHGPQASVTAFALSDEDGSASCLALQFFDDEELVLLLELGDTRFLVTVRYADLFSEMTMVPYELGENWKLDDLVQMGQASIESIPSIPIARCRPLESRAMLIDGEEEQKRRKVEIALNGRAGRRLGCILMEGGREVEVLDLEANEDEEGDEAEEEMEEDD</sequence>
<keyword evidence="2" id="KW-0132">Cell division</keyword>
<feature type="compositionally biased region" description="Basic and acidic residues" evidence="6">
    <location>
        <begin position="576"/>
        <end position="586"/>
    </location>
</feature>
<keyword evidence="10" id="KW-1185">Reference proteome</keyword>
<evidence type="ECO:0000256" key="2">
    <source>
        <dbReference type="ARBA" id="ARBA00022618"/>
    </source>
</evidence>
<keyword evidence="4" id="KW-0833">Ubl conjugation pathway</keyword>
<dbReference type="GO" id="GO:0031145">
    <property type="term" value="P:anaphase-promoting complex-dependent catabolic process"/>
    <property type="evidence" value="ECO:0007669"/>
    <property type="project" value="InterPro"/>
</dbReference>
<dbReference type="KEGG" id="kne:92181230"/>
<dbReference type="Pfam" id="PF12896">
    <property type="entry name" value="ANAPC4"/>
    <property type="match status" value="1"/>
</dbReference>
<evidence type="ECO:0000256" key="5">
    <source>
        <dbReference type="ARBA" id="ARBA00023306"/>
    </source>
</evidence>
<dbReference type="PANTHER" id="PTHR13260:SF0">
    <property type="entry name" value="ANAPHASE-PROMOTING COMPLEX SUBUNIT 4"/>
    <property type="match status" value="1"/>
</dbReference>
<name>A0AAW0YYI9_9TREE</name>
<proteinExistence type="predicted"/>
<evidence type="ECO:0000256" key="3">
    <source>
        <dbReference type="ARBA" id="ARBA00022776"/>
    </source>
</evidence>
<evidence type="ECO:0000259" key="7">
    <source>
        <dbReference type="Pfam" id="PF12894"/>
    </source>
</evidence>
<keyword evidence="3" id="KW-0498">Mitosis</keyword>
<evidence type="ECO:0000313" key="9">
    <source>
        <dbReference type="EMBL" id="KAK8853269.1"/>
    </source>
</evidence>
<evidence type="ECO:0000256" key="4">
    <source>
        <dbReference type="ARBA" id="ARBA00022786"/>
    </source>
</evidence>
<dbReference type="EMBL" id="JBCAWK010000007">
    <property type="protein sequence ID" value="KAK8853269.1"/>
    <property type="molecule type" value="Genomic_DNA"/>
</dbReference>
<organism evidence="9 10">
    <name type="scientific">Kwoniella newhampshirensis</name>
    <dbReference type="NCBI Taxonomy" id="1651941"/>
    <lineage>
        <taxon>Eukaryota</taxon>
        <taxon>Fungi</taxon>
        <taxon>Dikarya</taxon>
        <taxon>Basidiomycota</taxon>
        <taxon>Agaricomycotina</taxon>
        <taxon>Tremellomycetes</taxon>
        <taxon>Tremellales</taxon>
        <taxon>Cryptococcaceae</taxon>
        <taxon>Kwoniella</taxon>
    </lineage>
</organism>
<evidence type="ECO:0000256" key="1">
    <source>
        <dbReference type="ARBA" id="ARBA00016067"/>
    </source>
</evidence>
<feature type="domain" description="Anaphase-promoting complex subunit 4 long" evidence="8">
    <location>
        <begin position="245"/>
        <end position="431"/>
    </location>
</feature>
<reference evidence="9 10" key="1">
    <citation type="journal article" date="2024" name="bioRxiv">
        <title>Comparative genomics of Cryptococcus and Kwoniella reveals pathogenesis evolution and contrasting karyotype dynamics via intercentromeric recombination or chromosome fusion.</title>
        <authorList>
            <person name="Coelho M.A."/>
            <person name="David-Palma M."/>
            <person name="Shea T."/>
            <person name="Bowers K."/>
            <person name="McGinley-Smith S."/>
            <person name="Mohammad A.W."/>
            <person name="Gnirke A."/>
            <person name="Yurkov A.M."/>
            <person name="Nowrousian M."/>
            <person name="Sun S."/>
            <person name="Cuomo C.A."/>
            <person name="Heitman J."/>
        </authorList>
    </citation>
    <scope>NUCLEOTIDE SEQUENCE [LARGE SCALE GENOMIC DNA]</scope>
    <source>
        <strain evidence="9 10">CBS 13917</strain>
    </source>
</reference>
<dbReference type="RefSeq" id="XP_066802455.1">
    <property type="nucleotide sequence ID" value="XM_066947076.1"/>
</dbReference>